<accession>A0AAV2RJE5</accession>
<feature type="chain" id="PRO_5043618157" evidence="1">
    <location>
        <begin position="26"/>
        <end position="114"/>
    </location>
</feature>
<sequence>MRECRLMVLWTLNLLLSHCLQYVLGSRLFHLSLGFSLILLQAIHGMVDAAYMRPHTSLYGYGGAHGNSGGHAIPPPGFAYPHMLPYFQPEPPMTTGFLPYWPPVPPGTAYEDFF</sequence>
<evidence type="ECO:0000313" key="2">
    <source>
        <dbReference type="EMBL" id="CAL4124005.1"/>
    </source>
</evidence>
<keyword evidence="3" id="KW-1185">Reference proteome</keyword>
<protein>
    <submittedName>
        <fullName evidence="2">Uncharacterized protein</fullName>
    </submittedName>
</protein>
<proteinExistence type="predicted"/>
<feature type="signal peptide" evidence="1">
    <location>
        <begin position="1"/>
        <end position="25"/>
    </location>
</feature>
<comment type="caution">
    <text evidence="2">The sequence shown here is derived from an EMBL/GenBank/DDBJ whole genome shotgun (WGS) entry which is preliminary data.</text>
</comment>
<name>A0AAV2RJE5_MEGNR</name>
<dbReference type="EMBL" id="CAXKWB010021961">
    <property type="protein sequence ID" value="CAL4124005.1"/>
    <property type="molecule type" value="Genomic_DNA"/>
</dbReference>
<dbReference type="Proteomes" id="UP001497623">
    <property type="component" value="Unassembled WGS sequence"/>
</dbReference>
<gene>
    <name evidence="2" type="ORF">MNOR_LOCUS24175</name>
</gene>
<evidence type="ECO:0000256" key="1">
    <source>
        <dbReference type="SAM" id="SignalP"/>
    </source>
</evidence>
<reference evidence="2 3" key="1">
    <citation type="submission" date="2024-05" db="EMBL/GenBank/DDBJ databases">
        <authorList>
            <person name="Wallberg A."/>
        </authorList>
    </citation>
    <scope>NUCLEOTIDE SEQUENCE [LARGE SCALE GENOMIC DNA]</scope>
</reference>
<keyword evidence="1" id="KW-0732">Signal</keyword>
<organism evidence="2 3">
    <name type="scientific">Meganyctiphanes norvegica</name>
    <name type="common">Northern krill</name>
    <name type="synonym">Thysanopoda norvegica</name>
    <dbReference type="NCBI Taxonomy" id="48144"/>
    <lineage>
        <taxon>Eukaryota</taxon>
        <taxon>Metazoa</taxon>
        <taxon>Ecdysozoa</taxon>
        <taxon>Arthropoda</taxon>
        <taxon>Crustacea</taxon>
        <taxon>Multicrustacea</taxon>
        <taxon>Malacostraca</taxon>
        <taxon>Eumalacostraca</taxon>
        <taxon>Eucarida</taxon>
        <taxon>Euphausiacea</taxon>
        <taxon>Euphausiidae</taxon>
        <taxon>Meganyctiphanes</taxon>
    </lineage>
</organism>
<evidence type="ECO:0000313" key="3">
    <source>
        <dbReference type="Proteomes" id="UP001497623"/>
    </source>
</evidence>
<dbReference type="AlphaFoldDB" id="A0AAV2RJE5"/>